<dbReference type="GO" id="GO:0005886">
    <property type="term" value="C:plasma membrane"/>
    <property type="evidence" value="ECO:0007669"/>
    <property type="project" value="UniProtKB-SubCell"/>
</dbReference>
<evidence type="ECO:0000256" key="2">
    <source>
        <dbReference type="ARBA" id="ARBA00022475"/>
    </source>
</evidence>
<feature type="region of interest" description="Disordered" evidence="7">
    <location>
        <begin position="69"/>
        <end position="93"/>
    </location>
</feature>
<feature type="transmembrane region" description="Helical" evidence="8">
    <location>
        <begin position="332"/>
        <end position="363"/>
    </location>
</feature>
<evidence type="ECO:0000256" key="8">
    <source>
        <dbReference type="SAM" id="Phobius"/>
    </source>
</evidence>
<name>A0A543JFD6_9PSEU</name>
<feature type="transmembrane region" description="Helical" evidence="8">
    <location>
        <begin position="369"/>
        <end position="391"/>
    </location>
</feature>
<dbReference type="EMBL" id="VFPP01000001">
    <property type="protein sequence ID" value="TQM81555.1"/>
    <property type="molecule type" value="Genomic_DNA"/>
</dbReference>
<keyword evidence="4 8" id="KW-1133">Transmembrane helix</keyword>
<dbReference type="Pfam" id="PF12704">
    <property type="entry name" value="MacB_PCD"/>
    <property type="match status" value="1"/>
</dbReference>
<keyword evidence="2" id="KW-1003">Cell membrane</keyword>
<evidence type="ECO:0000256" key="5">
    <source>
        <dbReference type="ARBA" id="ARBA00023136"/>
    </source>
</evidence>
<keyword evidence="5 8" id="KW-0472">Membrane</keyword>
<evidence type="ECO:0000256" key="4">
    <source>
        <dbReference type="ARBA" id="ARBA00022989"/>
    </source>
</evidence>
<evidence type="ECO:0000256" key="1">
    <source>
        <dbReference type="ARBA" id="ARBA00004651"/>
    </source>
</evidence>
<dbReference type="Pfam" id="PF02687">
    <property type="entry name" value="FtsX"/>
    <property type="match status" value="1"/>
</dbReference>
<dbReference type="PANTHER" id="PTHR30572">
    <property type="entry name" value="MEMBRANE COMPONENT OF TRANSPORTER-RELATED"/>
    <property type="match status" value="1"/>
</dbReference>
<dbReference type="PANTHER" id="PTHR30572:SF4">
    <property type="entry name" value="ABC TRANSPORTER PERMEASE YTRF"/>
    <property type="match status" value="1"/>
</dbReference>
<evidence type="ECO:0000259" key="9">
    <source>
        <dbReference type="Pfam" id="PF02687"/>
    </source>
</evidence>
<feature type="domain" description="MacB-like periplasmic core" evidence="10">
    <location>
        <begin position="26"/>
        <end position="224"/>
    </location>
</feature>
<dbReference type="AlphaFoldDB" id="A0A543JFD6"/>
<evidence type="ECO:0000256" key="7">
    <source>
        <dbReference type="SAM" id="MobiDB-lite"/>
    </source>
</evidence>
<accession>A0A543JFD6</accession>
<proteinExistence type="inferred from homology"/>
<comment type="similarity">
    <text evidence="6">Belongs to the ABC-4 integral membrane protein family.</text>
</comment>
<evidence type="ECO:0000259" key="10">
    <source>
        <dbReference type="Pfam" id="PF12704"/>
    </source>
</evidence>
<dbReference type="InterPro" id="IPR025857">
    <property type="entry name" value="MacB_PCD"/>
</dbReference>
<feature type="transmembrane region" description="Helical" evidence="8">
    <location>
        <begin position="286"/>
        <end position="311"/>
    </location>
</feature>
<comment type="subcellular location">
    <subcellularLocation>
        <location evidence="1">Cell membrane</location>
        <topology evidence="1">Multi-pass membrane protein</topology>
    </subcellularLocation>
</comment>
<feature type="domain" description="ABC3 transporter permease C-terminal" evidence="9">
    <location>
        <begin position="289"/>
        <end position="402"/>
    </location>
</feature>
<comment type="caution">
    <text evidence="11">The sequence shown here is derived from an EMBL/GenBank/DDBJ whole genome shotgun (WGS) entry which is preliminary data.</text>
</comment>
<dbReference type="InterPro" id="IPR003838">
    <property type="entry name" value="ABC3_permease_C"/>
</dbReference>
<evidence type="ECO:0000313" key="12">
    <source>
        <dbReference type="Proteomes" id="UP000316628"/>
    </source>
</evidence>
<gene>
    <name evidence="11" type="ORF">FHX81_3922</name>
</gene>
<feature type="transmembrane region" description="Helical" evidence="8">
    <location>
        <begin position="27"/>
        <end position="48"/>
    </location>
</feature>
<dbReference type="OrthoDB" id="9780560at2"/>
<keyword evidence="12" id="KW-1185">Reference proteome</keyword>
<evidence type="ECO:0000256" key="6">
    <source>
        <dbReference type="ARBA" id="ARBA00038076"/>
    </source>
</evidence>
<keyword evidence="3 8" id="KW-0812">Transmembrane</keyword>
<sequence length="408" mass="41690">MKPPRFTLRDLVAEALAGVLQRPSRTLLTMLGVVLGVGTVVAVLGLTATATGQISTRFTALAATEVSVEQEPSRSGAAASEPSEAFPDDSDERAARVRGVVSAGVWQVVPEQGVGPVTGVALPGAPAQQVTVYAASSGLAPALRARLAQGRSFDRGMEDRADRVAVLGAGAARRLGVRRLDTQPVVHLGGVPFTVIGVIADVERRAEVLSGVVVPRTTARELWSDALSGGGSEPKMVVDTELGAARVVAEQLALALRPDAPGLFSVVAPPDPRSLRDSVADDLGSLFLVLAMVCLIIGTVGIANTTLVSVLERTGEIGLRRALGARRRHVAAQFLTESALVGALGGLVGTSGGVIAIVLVAVVNDWTPVLPTAVVLGAPLLGAVTGLGAGLHPAARAAGIPPVEAFRR</sequence>
<dbReference type="InterPro" id="IPR050250">
    <property type="entry name" value="Macrolide_Exporter_MacB"/>
</dbReference>
<evidence type="ECO:0000256" key="3">
    <source>
        <dbReference type="ARBA" id="ARBA00022692"/>
    </source>
</evidence>
<evidence type="ECO:0000313" key="11">
    <source>
        <dbReference type="EMBL" id="TQM81555.1"/>
    </source>
</evidence>
<protein>
    <submittedName>
        <fullName evidence="11">Putative ABC transport system permease protein</fullName>
    </submittedName>
</protein>
<organism evidence="11 12">
    <name type="scientific">Saccharothrix saharensis</name>
    <dbReference type="NCBI Taxonomy" id="571190"/>
    <lineage>
        <taxon>Bacteria</taxon>
        <taxon>Bacillati</taxon>
        <taxon>Actinomycetota</taxon>
        <taxon>Actinomycetes</taxon>
        <taxon>Pseudonocardiales</taxon>
        <taxon>Pseudonocardiaceae</taxon>
        <taxon>Saccharothrix</taxon>
    </lineage>
</organism>
<dbReference type="RefSeq" id="WP_141979500.1">
    <property type="nucleotide sequence ID" value="NZ_VFPP01000001.1"/>
</dbReference>
<dbReference type="GO" id="GO:0022857">
    <property type="term" value="F:transmembrane transporter activity"/>
    <property type="evidence" value="ECO:0007669"/>
    <property type="project" value="TreeGrafter"/>
</dbReference>
<reference evidence="11 12" key="1">
    <citation type="submission" date="2019-06" db="EMBL/GenBank/DDBJ databases">
        <title>Sequencing the genomes of 1000 actinobacteria strains.</title>
        <authorList>
            <person name="Klenk H.-P."/>
        </authorList>
    </citation>
    <scope>NUCLEOTIDE SEQUENCE [LARGE SCALE GENOMIC DNA]</scope>
    <source>
        <strain evidence="11 12">DSM 45456</strain>
    </source>
</reference>
<dbReference type="Proteomes" id="UP000316628">
    <property type="component" value="Unassembled WGS sequence"/>
</dbReference>